<dbReference type="Pfam" id="PF00528">
    <property type="entry name" value="BPD_transp_1"/>
    <property type="match status" value="1"/>
</dbReference>
<dbReference type="PANTHER" id="PTHR30151">
    <property type="entry name" value="ALKANE SULFONATE ABC TRANSPORTER-RELATED, MEMBRANE SUBUNIT"/>
    <property type="match status" value="1"/>
</dbReference>
<dbReference type="OrthoDB" id="8138334at2"/>
<feature type="transmembrane region" description="Helical" evidence="7">
    <location>
        <begin position="39"/>
        <end position="60"/>
    </location>
</feature>
<dbReference type="EMBL" id="SACP01000002">
    <property type="protein sequence ID" value="RVU21071.1"/>
    <property type="molecule type" value="Genomic_DNA"/>
</dbReference>
<gene>
    <name evidence="9" type="ORF">EOE48_02950</name>
</gene>
<evidence type="ECO:0000256" key="6">
    <source>
        <dbReference type="ARBA" id="ARBA00023136"/>
    </source>
</evidence>
<keyword evidence="4 7" id="KW-0812">Transmembrane</keyword>
<keyword evidence="2 7" id="KW-0813">Transport</keyword>
<name>A0A437PFL7_9HYPH</name>
<evidence type="ECO:0000256" key="5">
    <source>
        <dbReference type="ARBA" id="ARBA00022989"/>
    </source>
</evidence>
<accession>A0A437PFL7</accession>
<organism evidence="9 10">
    <name type="scientific">Methylobacterium oryzihabitans</name>
    <dbReference type="NCBI Taxonomy" id="2499852"/>
    <lineage>
        <taxon>Bacteria</taxon>
        <taxon>Pseudomonadati</taxon>
        <taxon>Pseudomonadota</taxon>
        <taxon>Alphaproteobacteria</taxon>
        <taxon>Hyphomicrobiales</taxon>
        <taxon>Methylobacteriaceae</taxon>
        <taxon>Methylobacterium</taxon>
    </lineage>
</organism>
<keyword evidence="10" id="KW-1185">Reference proteome</keyword>
<keyword evidence="3" id="KW-1003">Cell membrane</keyword>
<feature type="transmembrane region" description="Helical" evidence="7">
    <location>
        <begin position="154"/>
        <end position="174"/>
    </location>
</feature>
<evidence type="ECO:0000256" key="2">
    <source>
        <dbReference type="ARBA" id="ARBA00022448"/>
    </source>
</evidence>
<reference evidence="9 10" key="1">
    <citation type="submission" date="2019-01" db="EMBL/GenBank/DDBJ databases">
        <authorList>
            <person name="Chen W.-M."/>
        </authorList>
    </citation>
    <scope>NUCLEOTIDE SEQUENCE [LARGE SCALE GENOMIC DNA]</scope>
    <source>
        <strain evidence="9 10">TER-1</strain>
    </source>
</reference>
<sequence>MTTLAGRPADAAGHPGAAAGTGLGAVGPVLASFAGRAGLVLLPWAAIVGLWAAAAGSGLFDPVLLPAPSAVLAQALQQLGDGRLPAAVAASTGRVLAGLVLGVALAVPAGILLGRSRGVRRVAGPLLGFFRALPPIALIPLVIVYFGIGESAKVIVLTFAAFFAAVIVVSEGVAQIPPLYENAARTLGATRAEVFRRIVLPQALPHILTGIRVALGTTWATLVAAELVAAQVGLGATIQVAAAFFDLPVIYLGIIGIGAAALAMDAGLRRLNARLLSWQDRRPA</sequence>
<dbReference type="AlphaFoldDB" id="A0A437PFL7"/>
<evidence type="ECO:0000256" key="7">
    <source>
        <dbReference type="RuleBase" id="RU363032"/>
    </source>
</evidence>
<feature type="transmembrane region" description="Helical" evidence="7">
    <location>
        <begin position="250"/>
        <end position="268"/>
    </location>
</feature>
<keyword evidence="5 7" id="KW-1133">Transmembrane helix</keyword>
<evidence type="ECO:0000313" key="10">
    <source>
        <dbReference type="Proteomes" id="UP000286997"/>
    </source>
</evidence>
<dbReference type="GO" id="GO:0055085">
    <property type="term" value="P:transmembrane transport"/>
    <property type="evidence" value="ECO:0007669"/>
    <property type="project" value="InterPro"/>
</dbReference>
<dbReference type="Proteomes" id="UP000286997">
    <property type="component" value="Unassembled WGS sequence"/>
</dbReference>
<feature type="transmembrane region" description="Helical" evidence="7">
    <location>
        <begin position="219"/>
        <end position="244"/>
    </location>
</feature>
<comment type="caution">
    <text evidence="9">The sequence shown here is derived from an EMBL/GenBank/DDBJ whole genome shotgun (WGS) entry which is preliminary data.</text>
</comment>
<evidence type="ECO:0000256" key="1">
    <source>
        <dbReference type="ARBA" id="ARBA00004651"/>
    </source>
</evidence>
<dbReference type="PANTHER" id="PTHR30151:SF0">
    <property type="entry name" value="ABC TRANSPORTER PERMEASE PROTEIN MJ0413-RELATED"/>
    <property type="match status" value="1"/>
</dbReference>
<protein>
    <submittedName>
        <fullName evidence="9">ABC transporter permease</fullName>
    </submittedName>
</protein>
<dbReference type="InterPro" id="IPR000515">
    <property type="entry name" value="MetI-like"/>
</dbReference>
<comment type="subcellular location">
    <subcellularLocation>
        <location evidence="1 7">Cell membrane</location>
        <topology evidence="1 7">Multi-pass membrane protein</topology>
    </subcellularLocation>
</comment>
<dbReference type="PROSITE" id="PS50928">
    <property type="entry name" value="ABC_TM1"/>
    <property type="match status" value="1"/>
</dbReference>
<evidence type="ECO:0000313" key="9">
    <source>
        <dbReference type="EMBL" id="RVU21071.1"/>
    </source>
</evidence>
<dbReference type="InterPro" id="IPR035906">
    <property type="entry name" value="MetI-like_sf"/>
</dbReference>
<feature type="domain" description="ABC transmembrane type-1" evidence="8">
    <location>
        <begin position="88"/>
        <end position="268"/>
    </location>
</feature>
<dbReference type="GO" id="GO:0005886">
    <property type="term" value="C:plasma membrane"/>
    <property type="evidence" value="ECO:0007669"/>
    <property type="project" value="UniProtKB-SubCell"/>
</dbReference>
<dbReference type="Gene3D" id="1.10.3720.10">
    <property type="entry name" value="MetI-like"/>
    <property type="match status" value="1"/>
</dbReference>
<feature type="transmembrane region" description="Helical" evidence="7">
    <location>
        <begin position="95"/>
        <end position="114"/>
    </location>
</feature>
<feature type="transmembrane region" description="Helical" evidence="7">
    <location>
        <begin position="126"/>
        <end position="148"/>
    </location>
</feature>
<comment type="similarity">
    <text evidence="7">Belongs to the binding-protein-dependent transport system permease family.</text>
</comment>
<dbReference type="RefSeq" id="WP_127727290.1">
    <property type="nucleotide sequence ID" value="NZ_SACP01000002.1"/>
</dbReference>
<keyword evidence="6 7" id="KW-0472">Membrane</keyword>
<evidence type="ECO:0000259" key="8">
    <source>
        <dbReference type="PROSITE" id="PS50928"/>
    </source>
</evidence>
<dbReference type="CDD" id="cd06261">
    <property type="entry name" value="TM_PBP2"/>
    <property type="match status" value="1"/>
</dbReference>
<proteinExistence type="inferred from homology"/>
<evidence type="ECO:0000256" key="3">
    <source>
        <dbReference type="ARBA" id="ARBA00022475"/>
    </source>
</evidence>
<dbReference type="SUPFAM" id="SSF161098">
    <property type="entry name" value="MetI-like"/>
    <property type="match status" value="1"/>
</dbReference>
<evidence type="ECO:0000256" key="4">
    <source>
        <dbReference type="ARBA" id="ARBA00022692"/>
    </source>
</evidence>